<dbReference type="RefSeq" id="WP_254759986.1">
    <property type="nucleotide sequence ID" value="NZ_JANCLT010000009.1"/>
</dbReference>
<organism evidence="3 4">
    <name type="scientific">Ectobacillus ponti</name>
    <dbReference type="NCBI Taxonomy" id="2961894"/>
    <lineage>
        <taxon>Bacteria</taxon>
        <taxon>Bacillati</taxon>
        <taxon>Bacillota</taxon>
        <taxon>Bacilli</taxon>
        <taxon>Bacillales</taxon>
        <taxon>Bacillaceae</taxon>
        <taxon>Ectobacillus</taxon>
    </lineage>
</organism>
<dbReference type="PROSITE" id="PS51704">
    <property type="entry name" value="GP_PDE"/>
    <property type="match status" value="1"/>
</dbReference>
<dbReference type="Pfam" id="PF03009">
    <property type="entry name" value="GDPD"/>
    <property type="match status" value="1"/>
</dbReference>
<feature type="domain" description="GP-PDE" evidence="2">
    <location>
        <begin position="25"/>
        <end position="262"/>
    </location>
</feature>
<dbReference type="Gene3D" id="3.20.20.190">
    <property type="entry name" value="Phosphatidylinositol (PI) phosphodiesterase"/>
    <property type="match status" value="1"/>
</dbReference>
<protein>
    <submittedName>
        <fullName evidence="3">Glycerophosphodiester phosphodiesterase</fullName>
    </submittedName>
</protein>
<keyword evidence="1" id="KW-0732">Signal</keyword>
<dbReference type="InterPro" id="IPR030395">
    <property type="entry name" value="GP_PDE_dom"/>
</dbReference>
<dbReference type="PANTHER" id="PTHR46211">
    <property type="entry name" value="GLYCEROPHOSPHORYL DIESTER PHOSPHODIESTERASE"/>
    <property type="match status" value="1"/>
</dbReference>
<dbReference type="PANTHER" id="PTHR46211:SF7">
    <property type="entry name" value="GLYCEROPHOSPHODIESTER PHOSPHODIESTERASE"/>
    <property type="match status" value="1"/>
</dbReference>
<feature type="chain" id="PRO_5041230510" evidence="1">
    <location>
        <begin position="24"/>
        <end position="265"/>
    </location>
</feature>
<name>A0AA41X757_9BACI</name>
<feature type="signal peptide" evidence="1">
    <location>
        <begin position="1"/>
        <end position="23"/>
    </location>
</feature>
<dbReference type="Proteomes" id="UP001156102">
    <property type="component" value="Unassembled WGS sequence"/>
</dbReference>
<dbReference type="InterPro" id="IPR017946">
    <property type="entry name" value="PLC-like_Pdiesterase_TIM-brl"/>
</dbReference>
<accession>A0AA41X757</accession>
<proteinExistence type="predicted"/>
<gene>
    <name evidence="3" type="ORF">NK662_16205</name>
</gene>
<evidence type="ECO:0000259" key="2">
    <source>
        <dbReference type="PROSITE" id="PS51704"/>
    </source>
</evidence>
<reference evidence="3" key="1">
    <citation type="submission" date="2022-07" db="EMBL/GenBank/DDBJ databases">
        <authorList>
            <person name="Li W.-J."/>
            <person name="Deng Q.-Q."/>
        </authorList>
    </citation>
    <scope>NUCLEOTIDE SEQUENCE</scope>
    <source>
        <strain evidence="3">SYSU M60031</strain>
    </source>
</reference>
<dbReference type="SUPFAM" id="SSF51695">
    <property type="entry name" value="PLC-like phosphodiesterases"/>
    <property type="match status" value="1"/>
</dbReference>
<evidence type="ECO:0000256" key="1">
    <source>
        <dbReference type="SAM" id="SignalP"/>
    </source>
</evidence>
<dbReference type="AlphaFoldDB" id="A0AA41X757"/>
<dbReference type="GO" id="GO:0006629">
    <property type="term" value="P:lipid metabolic process"/>
    <property type="evidence" value="ECO:0007669"/>
    <property type="project" value="InterPro"/>
</dbReference>
<sequence>MAFPRTICTALLFLYFGSSPLQASILNIAHGGASGYMPGNTLAAFKLARQLHGDYIEMDVHMTKDGQLVAIHDATLDRTTNGTGLIKEHTLAEIQRLRMDMVCENCAVPSLASILERFGTGARYYIELKSPWRYPGMERKLLEVLWTHGLTGPQAQPGGVILESFDARSLQTIHRLEPDIPLIQLVGSTPATERQLAAYQTYCAGLGIPYQSLSQAYVQQVRKHGLQLHAFTVNEKADMRRLVEWGVTGIFTDFPDRLYEVLQEI</sequence>
<dbReference type="GO" id="GO:0008081">
    <property type="term" value="F:phosphoric diester hydrolase activity"/>
    <property type="evidence" value="ECO:0007669"/>
    <property type="project" value="InterPro"/>
</dbReference>
<dbReference type="EMBL" id="JANCLT010000009">
    <property type="protein sequence ID" value="MCP8970067.1"/>
    <property type="molecule type" value="Genomic_DNA"/>
</dbReference>
<keyword evidence="4" id="KW-1185">Reference proteome</keyword>
<evidence type="ECO:0000313" key="3">
    <source>
        <dbReference type="EMBL" id="MCP8970067.1"/>
    </source>
</evidence>
<comment type="caution">
    <text evidence="3">The sequence shown here is derived from an EMBL/GenBank/DDBJ whole genome shotgun (WGS) entry which is preliminary data.</text>
</comment>
<evidence type="ECO:0000313" key="4">
    <source>
        <dbReference type="Proteomes" id="UP001156102"/>
    </source>
</evidence>